<evidence type="ECO:0000313" key="2">
    <source>
        <dbReference type="Proteomes" id="UP000703269"/>
    </source>
</evidence>
<proteinExistence type="predicted"/>
<organism evidence="1 2">
    <name type="scientific">Phanerochaete sordida</name>
    <dbReference type="NCBI Taxonomy" id="48140"/>
    <lineage>
        <taxon>Eukaryota</taxon>
        <taxon>Fungi</taxon>
        <taxon>Dikarya</taxon>
        <taxon>Basidiomycota</taxon>
        <taxon>Agaricomycotina</taxon>
        <taxon>Agaricomycetes</taxon>
        <taxon>Polyporales</taxon>
        <taxon>Phanerochaetaceae</taxon>
        <taxon>Phanerochaete</taxon>
    </lineage>
</organism>
<protein>
    <recommendedName>
        <fullName evidence="3">F-box domain-containing protein</fullName>
    </recommendedName>
</protein>
<dbReference type="AlphaFoldDB" id="A0A9P3GQM4"/>
<evidence type="ECO:0000313" key="1">
    <source>
        <dbReference type="EMBL" id="GJE99980.1"/>
    </source>
</evidence>
<evidence type="ECO:0008006" key="3">
    <source>
        <dbReference type="Google" id="ProtNLM"/>
    </source>
</evidence>
<keyword evidence="2" id="KW-1185">Reference proteome</keyword>
<dbReference type="EMBL" id="BPQB01000128">
    <property type="protein sequence ID" value="GJE99980.1"/>
    <property type="molecule type" value="Genomic_DNA"/>
</dbReference>
<sequence>MTAVTGADLPTEILLLILNELEWTVTDQDDLNFRRSSKHGLAALSLVCKHWLKSIWPALFRLLTLHSADDLHFLWNIVDSAILANSRLLQEIAVVHVHLDAAETKPWLVHLHKLSSRLQGTIFECRIASHPDSFTSSPIVHAPFRSLPVLPPSYVRLYRLTLAGLLFNNLHEVTQLIRSFTALTFCHCERLAFVDPSPVVQPRRTRRQTTSTLLECHIVQCQGTSLFALATLGCDIIGSAPHLSVAPSAWSTVLEAVSAVVPQTFDRLCVRRLSVDIILSTLFISFLGPLTADKGDGPVEGAMDVEIDIVRPPPGAGGIPGPSHVSQLTLQCDFADARMVETLPWDALRPVAALPLFGAIRFQARWRNEDDPRYVAMRHVLCAVLRREWFAWALASGKVEFWYSGVEEELAVGATDVLGVQMEHGAGGARIVLDVEEQAEWLLRRVDDTRFAYLQRLRFARKTAEGATHESQADGG</sequence>
<comment type="caution">
    <text evidence="1">The sequence shown here is derived from an EMBL/GenBank/DDBJ whole genome shotgun (WGS) entry which is preliminary data.</text>
</comment>
<dbReference type="Proteomes" id="UP000703269">
    <property type="component" value="Unassembled WGS sequence"/>
</dbReference>
<gene>
    <name evidence="1" type="ORF">PsYK624_162570</name>
</gene>
<reference evidence="1 2" key="1">
    <citation type="submission" date="2021-08" db="EMBL/GenBank/DDBJ databases">
        <title>Draft Genome Sequence of Phanerochaete sordida strain YK-624.</title>
        <authorList>
            <person name="Mori T."/>
            <person name="Dohra H."/>
            <person name="Suzuki T."/>
            <person name="Kawagishi H."/>
            <person name="Hirai H."/>
        </authorList>
    </citation>
    <scope>NUCLEOTIDE SEQUENCE [LARGE SCALE GENOMIC DNA]</scope>
    <source>
        <strain evidence="1 2">YK-624</strain>
    </source>
</reference>
<name>A0A9P3GQM4_9APHY</name>
<accession>A0A9P3GQM4</accession>